<sequence length="110" mass="12981">MKIEIKLSNDQIMAICKLLDLLEHLTPTTKPEDKLIRSIAFEVWDKFQTIKKKLVKSHDLFDSKKKKVTLKYYEAYGLLKIIRETIPLIYDQYNHAILCKLSNELDQKLS</sequence>
<evidence type="ECO:0000313" key="1">
    <source>
        <dbReference type="EMBL" id="KGO89758.1"/>
    </source>
</evidence>
<organism evidence="1 2">
    <name type="scientific">Flavobacterium suncheonense GH29-5 = DSM 17707</name>
    <dbReference type="NCBI Taxonomy" id="1121899"/>
    <lineage>
        <taxon>Bacteria</taxon>
        <taxon>Pseudomonadati</taxon>
        <taxon>Bacteroidota</taxon>
        <taxon>Flavobacteriia</taxon>
        <taxon>Flavobacteriales</taxon>
        <taxon>Flavobacteriaceae</taxon>
        <taxon>Flavobacterium</taxon>
    </lineage>
</organism>
<dbReference type="Proteomes" id="UP000030121">
    <property type="component" value="Unassembled WGS sequence"/>
</dbReference>
<proteinExistence type="predicted"/>
<gene>
    <name evidence="1" type="ORF">Q764_06100</name>
</gene>
<dbReference type="RefSeq" id="WP_026980299.1">
    <property type="nucleotide sequence ID" value="NZ_AUCZ01000008.1"/>
</dbReference>
<name>A0A0A2MEA3_9FLAO</name>
<accession>A0A0A2MEA3</accession>
<keyword evidence="2" id="KW-1185">Reference proteome</keyword>
<dbReference type="AlphaFoldDB" id="A0A0A2MEA3"/>
<reference evidence="1 2" key="1">
    <citation type="submission" date="2013-09" db="EMBL/GenBank/DDBJ databases">
        <authorList>
            <person name="Zeng Z."/>
            <person name="Chen C."/>
        </authorList>
    </citation>
    <scope>NUCLEOTIDE SEQUENCE [LARGE SCALE GENOMIC DNA]</scope>
    <source>
        <strain evidence="1 2">GH29-5</strain>
    </source>
</reference>
<dbReference type="EMBL" id="JRLW01000005">
    <property type="protein sequence ID" value="KGO89758.1"/>
    <property type="molecule type" value="Genomic_DNA"/>
</dbReference>
<dbReference type="STRING" id="1121899.GCA_000430025_01859"/>
<comment type="caution">
    <text evidence="1">The sequence shown here is derived from an EMBL/GenBank/DDBJ whole genome shotgun (WGS) entry which is preliminary data.</text>
</comment>
<evidence type="ECO:0000313" key="2">
    <source>
        <dbReference type="Proteomes" id="UP000030121"/>
    </source>
</evidence>
<protein>
    <submittedName>
        <fullName evidence="1">Uncharacterized protein</fullName>
    </submittedName>
</protein>
<dbReference type="OrthoDB" id="1357706at2"/>